<dbReference type="OMA" id="KSICHYW"/>
<keyword evidence="3" id="KW-1185">Reference proteome</keyword>
<dbReference type="Proteomes" id="UP000001460">
    <property type="component" value="Unassembled WGS sequence"/>
</dbReference>
<sequence>MKSLILICEDNRDSKNIRLQQNRKYINSNRWFFGEQNILDKDEGIVNVPIDYHNYRKFYFDSIIIYQNEELQELASKLSSSALLNNSSSIILSTSYRFGDKCPILLEGLFDDNNILCGPGLMLLIVKIFLGNISGHLNQTYYVGCTWNGITNSGKFVDLLNNLNNNRQDITNNDILFAEASISPSNDDFGYTSCLIIRSVNTLAECLHKCRNLSDWKSICHYWFTVRLFEYNNNDGAEHFSLTSSVTLMSLGEGLKSRISGQVNPWDTLETILNLYYGKSDIIDDNLSMKKLVIMVKDYLDYLKSQDFRCDFVTLLYRLPYALDPSISSHSKEVRFLLPLMLHHESISNLKKQTESSTLIYHKGYEYDHDTTNYSNEESKYLSVYEYSAARDSSCYSAQDEKSIETSEYGYDYVSPIQSPRKSPLYYEGDDAPTPPPYPILDLKSQIDYTENNSVKIVDDIYNKVNENYLYRLSETDVDKETITQLKDETHKLKQELKIFEDTLLDKNELIVRLEKLLDTRDIIIKQHIETIDKLKKEILKKDKEIKILSSKLAIIQKYKKERSSFNEKVVPDYNITAKKLSTAANTSSKQSIDIQSARLSGEEFEDNNSLKKEKQSENLNEFNQYSNNANLSNVAMMALQKYIQQRK</sequence>
<gene>
    <name evidence="2" type="ORF">CMU_013440</name>
</gene>
<accession>B6AEQ2</accession>
<keyword evidence="1" id="KW-0175">Coiled coil</keyword>
<dbReference type="EMBL" id="DS989730">
    <property type="protein sequence ID" value="EEA06669.1"/>
    <property type="molecule type" value="Genomic_DNA"/>
</dbReference>
<evidence type="ECO:0000313" key="3">
    <source>
        <dbReference type="Proteomes" id="UP000001460"/>
    </source>
</evidence>
<evidence type="ECO:0000313" key="2">
    <source>
        <dbReference type="EMBL" id="EEA06669.1"/>
    </source>
</evidence>
<protein>
    <submittedName>
        <fullName evidence="2">Uncharacterized protein</fullName>
    </submittedName>
</protein>
<dbReference type="RefSeq" id="XP_002141018.1">
    <property type="nucleotide sequence ID" value="XM_002140982.1"/>
</dbReference>
<proteinExistence type="predicted"/>
<feature type="coiled-coil region" evidence="1">
    <location>
        <begin position="483"/>
        <end position="552"/>
    </location>
</feature>
<name>B6AEQ2_CRYMR</name>
<dbReference type="VEuPathDB" id="CryptoDB:CMU_013440"/>
<reference evidence="2" key="1">
    <citation type="submission" date="2008-06" db="EMBL/GenBank/DDBJ databases">
        <authorList>
            <person name="Lorenzi H."/>
            <person name="Inman J."/>
            <person name="Miller J."/>
            <person name="Schobel S."/>
            <person name="Amedeo P."/>
            <person name="Caler E.V."/>
            <person name="da Silva J."/>
        </authorList>
    </citation>
    <scope>NUCLEOTIDE SEQUENCE [LARGE SCALE GENOMIC DNA]</scope>
    <source>
        <strain evidence="2">RN66</strain>
    </source>
</reference>
<dbReference type="OrthoDB" id="339201at2759"/>
<dbReference type="AlphaFoldDB" id="B6AEQ2"/>
<dbReference type="GeneID" id="6996062"/>
<evidence type="ECO:0000256" key="1">
    <source>
        <dbReference type="SAM" id="Coils"/>
    </source>
</evidence>
<organism evidence="2 3">
    <name type="scientific">Cryptosporidium muris (strain RN66)</name>
    <dbReference type="NCBI Taxonomy" id="441375"/>
    <lineage>
        <taxon>Eukaryota</taxon>
        <taxon>Sar</taxon>
        <taxon>Alveolata</taxon>
        <taxon>Apicomplexa</taxon>
        <taxon>Conoidasida</taxon>
        <taxon>Coccidia</taxon>
        <taxon>Eucoccidiorida</taxon>
        <taxon>Eimeriorina</taxon>
        <taxon>Cryptosporidiidae</taxon>
        <taxon>Cryptosporidium</taxon>
    </lineage>
</organism>